<proteinExistence type="predicted"/>
<name>A0A367LGY0_9HYPO</name>
<protein>
    <submittedName>
        <fullName evidence="1">Uncharacterized protein</fullName>
    </submittedName>
</protein>
<accession>A0A367LGY0</accession>
<dbReference type="EMBL" id="LKCN02000006">
    <property type="protein sequence ID" value="RCI13647.1"/>
    <property type="molecule type" value="Genomic_DNA"/>
</dbReference>
<comment type="caution">
    <text evidence="1">The sequence shown here is derived from an EMBL/GenBank/DDBJ whole genome shotgun (WGS) entry which is preliminary data.</text>
</comment>
<sequence>EAEAVRKGSFFVFGACVKTVTTARDEGKKRANREAASATYIIPTNITTYKTTYLLGRLVRPSPTMPARALQLIHLPAHWDRRRGLQWRWEGGFPPRLCRDGGNGATLGQLCHTHNTASFIKSAEKKAPPPPHVPCHEVFPPRPVKIKLL</sequence>
<organism evidence="1 2">
    <name type="scientific">Ophiocordyceps polyrhachis-furcata BCC 54312</name>
    <dbReference type="NCBI Taxonomy" id="1330021"/>
    <lineage>
        <taxon>Eukaryota</taxon>
        <taxon>Fungi</taxon>
        <taxon>Dikarya</taxon>
        <taxon>Ascomycota</taxon>
        <taxon>Pezizomycotina</taxon>
        <taxon>Sordariomycetes</taxon>
        <taxon>Hypocreomycetidae</taxon>
        <taxon>Hypocreales</taxon>
        <taxon>Ophiocordycipitaceae</taxon>
        <taxon>Ophiocordyceps</taxon>
    </lineage>
</organism>
<feature type="non-terminal residue" evidence="1">
    <location>
        <position position="1"/>
    </location>
</feature>
<dbReference type="AlphaFoldDB" id="A0A367LGY0"/>
<dbReference type="Proteomes" id="UP000253664">
    <property type="component" value="Unassembled WGS sequence"/>
</dbReference>
<keyword evidence="2" id="KW-1185">Reference proteome</keyword>
<evidence type="ECO:0000313" key="2">
    <source>
        <dbReference type="Proteomes" id="UP000253664"/>
    </source>
</evidence>
<evidence type="ECO:0000313" key="1">
    <source>
        <dbReference type="EMBL" id="RCI13647.1"/>
    </source>
</evidence>
<gene>
    <name evidence="1" type="ORF">L249_5570</name>
</gene>
<reference evidence="1 2" key="1">
    <citation type="journal article" date="2015" name="BMC Genomics">
        <title>Insights from the genome of Ophiocordyceps polyrhachis-furcata to pathogenicity and host specificity in insect fungi.</title>
        <authorList>
            <person name="Wichadakul D."/>
            <person name="Kobmoo N."/>
            <person name="Ingsriswang S."/>
            <person name="Tangphatsornruang S."/>
            <person name="Chantasingh D."/>
            <person name="Luangsa-ard J.J."/>
            <person name="Eurwilaichitr L."/>
        </authorList>
    </citation>
    <scope>NUCLEOTIDE SEQUENCE [LARGE SCALE GENOMIC DNA]</scope>
    <source>
        <strain evidence="1 2">BCC 54312</strain>
    </source>
</reference>